<dbReference type="Pfam" id="PF05592">
    <property type="entry name" value="Bac_rhamnosid"/>
    <property type="match status" value="1"/>
</dbReference>
<dbReference type="Pfam" id="PF08531">
    <property type="entry name" value="Bac_rhamnosid_N"/>
    <property type="match status" value="1"/>
</dbReference>
<dbReference type="SUPFAM" id="SSF48208">
    <property type="entry name" value="Six-hairpin glycosidases"/>
    <property type="match status" value="1"/>
</dbReference>
<dbReference type="InterPro" id="IPR035398">
    <property type="entry name" value="Bac_rhamnosid_C"/>
</dbReference>
<feature type="domain" description="Alpha-L-rhamnosidase six-hairpin glycosidase" evidence="6">
    <location>
        <begin position="307"/>
        <end position="638"/>
    </location>
</feature>
<feature type="domain" description="Bacterial alpha-L-rhamnosidase N-terminal" evidence="5">
    <location>
        <begin position="30"/>
        <end position="164"/>
    </location>
</feature>
<dbReference type="InterPro" id="IPR016007">
    <property type="entry name" value="Alpha_rhamnosid"/>
</dbReference>
<dbReference type="GO" id="GO:0030596">
    <property type="term" value="F:alpha-L-rhamnosidase activity"/>
    <property type="evidence" value="ECO:0007669"/>
    <property type="project" value="UniProtKB-EC"/>
</dbReference>
<dbReference type="InterPro" id="IPR008928">
    <property type="entry name" value="6-hairpin_glycosidase_sf"/>
</dbReference>
<feature type="domain" description="Alpha-L-rhamnosidase C-terminal" evidence="7">
    <location>
        <begin position="648"/>
        <end position="700"/>
    </location>
</feature>
<dbReference type="GO" id="GO:0005975">
    <property type="term" value="P:carbohydrate metabolic process"/>
    <property type="evidence" value="ECO:0007669"/>
    <property type="project" value="InterPro"/>
</dbReference>
<evidence type="ECO:0000313" key="9">
    <source>
        <dbReference type="Proteomes" id="UP000306509"/>
    </source>
</evidence>
<dbReference type="InterPro" id="IPR012341">
    <property type="entry name" value="6hp_glycosidase-like_sf"/>
</dbReference>
<dbReference type="PIRSF" id="PIRSF010631">
    <property type="entry name" value="A-rhamnsds"/>
    <property type="match status" value="1"/>
</dbReference>
<evidence type="ECO:0000259" key="7">
    <source>
        <dbReference type="Pfam" id="PF17390"/>
    </source>
</evidence>
<keyword evidence="3" id="KW-0378">Hydrolase</keyword>
<evidence type="ECO:0000259" key="4">
    <source>
        <dbReference type="Pfam" id="PF05592"/>
    </source>
</evidence>
<dbReference type="EC" id="3.2.1.40" evidence="2"/>
<dbReference type="Pfam" id="PF17389">
    <property type="entry name" value="Bac_rhamnosid6H"/>
    <property type="match status" value="1"/>
</dbReference>
<dbReference type="PANTHER" id="PTHR33307">
    <property type="entry name" value="ALPHA-RHAMNOSIDASE (EUROFUNG)"/>
    <property type="match status" value="1"/>
</dbReference>
<keyword evidence="9" id="KW-1185">Reference proteome</keyword>
<dbReference type="InterPro" id="IPR035396">
    <property type="entry name" value="Bac_rhamnosid6H"/>
</dbReference>
<dbReference type="PANTHER" id="PTHR33307:SF6">
    <property type="entry name" value="ALPHA-RHAMNOSIDASE (EUROFUNG)-RELATED"/>
    <property type="match status" value="1"/>
</dbReference>
<dbReference type="EMBL" id="QGQD01000061">
    <property type="protein sequence ID" value="TLC99931.1"/>
    <property type="molecule type" value="Genomic_DNA"/>
</dbReference>
<feature type="domain" description="Alpha-L-rhamnosidase concanavalin-like" evidence="4">
    <location>
        <begin position="202"/>
        <end position="303"/>
    </location>
</feature>
<dbReference type="RefSeq" id="WP_138002958.1">
    <property type="nucleotide sequence ID" value="NZ_QGQD01000061.1"/>
</dbReference>
<evidence type="ECO:0000256" key="3">
    <source>
        <dbReference type="ARBA" id="ARBA00022801"/>
    </source>
</evidence>
<dbReference type="InterPro" id="IPR013737">
    <property type="entry name" value="Bac_rhamnosid_N"/>
</dbReference>
<gene>
    <name evidence="8" type="ORF">DSM106044_03233</name>
</gene>
<protein>
    <recommendedName>
        <fullName evidence="2">alpha-L-rhamnosidase</fullName>
        <ecNumber evidence="2">3.2.1.40</ecNumber>
    </recommendedName>
</protein>
<dbReference type="InterPro" id="IPR008902">
    <property type="entry name" value="Rhamnosid_concanavalin"/>
</dbReference>
<dbReference type="AlphaFoldDB" id="A0A4U8Q521"/>
<name>A0A4U8Q521_9FIRM</name>
<dbReference type="Gene3D" id="2.60.420.10">
    <property type="entry name" value="Maltose phosphorylase, domain 3"/>
    <property type="match status" value="1"/>
</dbReference>
<proteinExistence type="predicted"/>
<reference evidence="8 9" key="1">
    <citation type="journal article" date="2019" name="Anaerobe">
        <title>Detection of Robinsoniella peoriensis in multiple bone samples of a trauma patient.</title>
        <authorList>
            <person name="Schrottner P."/>
            <person name="Hartwich K."/>
            <person name="Bunk B."/>
            <person name="Schober I."/>
            <person name="Helbig S."/>
            <person name="Rudolph W.W."/>
            <person name="Gunzer F."/>
        </authorList>
    </citation>
    <scope>NUCLEOTIDE SEQUENCE [LARGE SCALE GENOMIC DNA]</scope>
    <source>
        <strain evidence="8 9">DSM 106044</strain>
    </source>
</reference>
<evidence type="ECO:0000313" key="8">
    <source>
        <dbReference type="EMBL" id="TLC99931.1"/>
    </source>
</evidence>
<evidence type="ECO:0000259" key="5">
    <source>
        <dbReference type="Pfam" id="PF08531"/>
    </source>
</evidence>
<comment type="catalytic activity">
    <reaction evidence="1">
        <text>Hydrolysis of terminal non-reducing alpha-L-rhamnose residues in alpha-L-rhamnosides.</text>
        <dbReference type="EC" id="3.2.1.40"/>
    </reaction>
</comment>
<evidence type="ECO:0000256" key="1">
    <source>
        <dbReference type="ARBA" id="ARBA00001445"/>
    </source>
</evidence>
<evidence type="ECO:0000259" key="6">
    <source>
        <dbReference type="Pfam" id="PF17389"/>
    </source>
</evidence>
<dbReference type="Gene3D" id="2.60.120.260">
    <property type="entry name" value="Galactose-binding domain-like"/>
    <property type="match status" value="2"/>
</dbReference>
<dbReference type="Proteomes" id="UP000306509">
    <property type="component" value="Unassembled WGS sequence"/>
</dbReference>
<accession>A0A4U8Q521</accession>
<dbReference type="Pfam" id="PF17390">
    <property type="entry name" value="Bac_rhamnosid_C"/>
    <property type="match status" value="1"/>
</dbReference>
<dbReference type="Gene3D" id="1.50.10.10">
    <property type="match status" value="1"/>
</dbReference>
<dbReference type="STRING" id="180332.GCA_000797495_00952"/>
<comment type="caution">
    <text evidence="8">The sequence shown here is derived from an EMBL/GenBank/DDBJ whole genome shotgun (WGS) entry which is preliminary data.</text>
</comment>
<sequence length="724" mass="82064">MEWKAKWIKPSLEMGDVCPMFKKKFQTTEKVKKATLTITSLGVYEALINGSRVGEFILAPGWTSYKKRLQYQVYDVTDLLGEENLLLVTVGKGWYRSRMPGWASSKVQSALQQNPAGLLAQLDIVFEDGSKETIMTNETWTAAESNVRFSEIYDGETYDASFQSADDTEVCTFDGPFDTLISQQGEEIREQERVSAACIFTTPCGETVVDFGQEVTGYIEIEVNAKAGEEVLLSHAEVMDQDGNFYTENYRSAKAQLHYICKDGHQIYKPKLTFFGFRYIRIDKFPVAVSAAKPENFTAVAVHSEMKRTGFLRCSNPLLNKLFDNIIWGQKGNFVDVPTDCPQRDERLGWTGDAQVFIRTACLNYDVEKFFTKWLGDMAADQKEDGQVGHVIPNLLDDPDSSAAWADAATICPWELYLAYGNDEILKSQFNCMKKWIGYITTHTKDEYLWTGGIHFGDWLGLDAPDGSYKGSSREDFIASAFYAYSTSLVIKAGKVLEEDVAEYETLYKKILTAFQKTYTEYHTQTECVLAVYFKLAPDCQAAADQLADLVKSCGKQLQTGFVGTPYLLHVLSEYGYTQLAYDLLLRETYPSWLYPITKGATTIWEHWDGIKENGDFWSKDMNSYNHYAYGSVADWVYGVAAGITPLEEYPGYEKVRIAPMPDQRLDWLEATLETRHGIIRSGWKIEDASWRYEIVTPVAADIVIAGHEYHLEKGSYLFYSKIK</sequence>
<evidence type="ECO:0000256" key="2">
    <source>
        <dbReference type="ARBA" id="ARBA00012652"/>
    </source>
</evidence>
<organism evidence="8 9">
    <name type="scientific">Robinsoniella peoriensis</name>
    <dbReference type="NCBI Taxonomy" id="180332"/>
    <lineage>
        <taxon>Bacteria</taxon>
        <taxon>Bacillati</taxon>
        <taxon>Bacillota</taxon>
        <taxon>Clostridia</taxon>
        <taxon>Lachnospirales</taxon>
        <taxon>Lachnospiraceae</taxon>
        <taxon>Robinsoniella</taxon>
    </lineage>
</organism>